<dbReference type="Proteomes" id="UP000191024">
    <property type="component" value="Chromosome D"/>
</dbReference>
<evidence type="ECO:0000256" key="1">
    <source>
        <dbReference type="SAM" id="MobiDB-lite"/>
    </source>
</evidence>
<feature type="region of interest" description="Disordered" evidence="1">
    <location>
        <begin position="44"/>
        <end position="72"/>
    </location>
</feature>
<feature type="compositionally biased region" description="Gly residues" evidence="1">
    <location>
        <begin position="465"/>
        <end position="477"/>
    </location>
</feature>
<gene>
    <name evidence="2" type="ORF">LAMI_0D12046G</name>
</gene>
<name>A0A1G4JG07_9SACH</name>
<feature type="compositionally biased region" description="Polar residues" evidence="1">
    <location>
        <begin position="201"/>
        <end position="223"/>
    </location>
</feature>
<organism evidence="2 3">
    <name type="scientific">Lachancea mirantina</name>
    <dbReference type="NCBI Taxonomy" id="1230905"/>
    <lineage>
        <taxon>Eukaryota</taxon>
        <taxon>Fungi</taxon>
        <taxon>Dikarya</taxon>
        <taxon>Ascomycota</taxon>
        <taxon>Saccharomycotina</taxon>
        <taxon>Saccharomycetes</taxon>
        <taxon>Saccharomycetales</taxon>
        <taxon>Saccharomycetaceae</taxon>
        <taxon>Lachancea</taxon>
    </lineage>
</organism>
<feature type="compositionally biased region" description="Basic and acidic residues" evidence="1">
    <location>
        <begin position="373"/>
        <end position="389"/>
    </location>
</feature>
<protein>
    <submittedName>
        <fullName evidence="2">LAMI_0D12046g1_1</fullName>
    </submittedName>
</protein>
<feature type="region of interest" description="Disordered" evidence="1">
    <location>
        <begin position="193"/>
        <end position="259"/>
    </location>
</feature>
<dbReference type="OrthoDB" id="48651at2759"/>
<reference evidence="2 3" key="1">
    <citation type="submission" date="2016-03" db="EMBL/GenBank/DDBJ databases">
        <authorList>
            <person name="Devillers H."/>
        </authorList>
    </citation>
    <scope>NUCLEOTIDE SEQUENCE [LARGE SCALE GENOMIC DNA]</scope>
    <source>
        <strain evidence="2">CBS 11717</strain>
    </source>
</reference>
<evidence type="ECO:0000313" key="3">
    <source>
        <dbReference type="Proteomes" id="UP000191024"/>
    </source>
</evidence>
<sequence>MSLEEFFNDNTLGDSVWDEEEINLDAISISSPLTNTTSLDVLKQGPVKLGGPTSEARGPMGRGNVMPESGGPRMRSQPYIVKFSHLPSKFTRADIEDLFHTKCTRYSKLKLFWELNKKPPIGLALKNTGVFELNFTRDSKVAFTELYSARDMDKILDNWSAPLRELFDIYVTPAQYDDFQHYMAKTKLLSEADDPGLSYDPQAQHSRAQSSHLQRDSQLPPQQQKREPKHKQSGPGAEVAHGSPQQSSSPKKNPFGHAKPVDTQTKILQIEQTVNELHIEDTKKLRRASQDGHHGTAMAPQPISYSAILKKSVLAATPAASPHFEPAKAMPSVSPEVEEANSEPQDKTESDEEATETDGEEVQPKSDFVFKTTGREDSHGHERSSHHGNEYPGRGGYRGGRGDRGGGSYRGRGRGGTQGRGGFSNKKFDDTRHKSKFNNGRDENPYSAFRPASGFLREGPSPGSSRGGRGGRGGHGNGPNERGRGGYRNNRHGFTSS</sequence>
<feature type="compositionally biased region" description="Acidic residues" evidence="1">
    <location>
        <begin position="349"/>
        <end position="361"/>
    </location>
</feature>
<keyword evidence="3" id="KW-1185">Reference proteome</keyword>
<proteinExistence type="predicted"/>
<accession>A0A1G4JG07</accession>
<feature type="compositionally biased region" description="Low complexity" evidence="1">
    <location>
        <begin position="243"/>
        <end position="252"/>
    </location>
</feature>
<dbReference type="AlphaFoldDB" id="A0A1G4JG07"/>
<evidence type="ECO:0000313" key="2">
    <source>
        <dbReference type="EMBL" id="SCU88993.1"/>
    </source>
</evidence>
<feature type="region of interest" description="Disordered" evidence="1">
    <location>
        <begin position="323"/>
        <end position="497"/>
    </location>
</feature>
<feature type="compositionally biased region" description="Gly residues" evidence="1">
    <location>
        <begin position="393"/>
        <end position="422"/>
    </location>
</feature>
<dbReference type="EMBL" id="LT598463">
    <property type="protein sequence ID" value="SCU88993.1"/>
    <property type="molecule type" value="Genomic_DNA"/>
</dbReference>